<proteinExistence type="inferred from homology"/>
<sequence length="261" mass="30359">MSTSAGNGTLPSSSFDKEYLEVFINSFTNLKIIPLIDRNVLFQYYYGISRSNDKNLILKAQNICEEIFSLRKQDKYLIEDAILDRCLDMWYILNGNYYQLANETKNNKYSNQANSWQISLESEVKNEQNNKGIDNVFEKNERDDSNKDRALASEPKLHLKASISNLIVEEVDVCDYIDSEDEEYINMRNSAVLGQDVKEAKSEQLDTCPSDKEIIHDLSNMIVEEVDVSEYIPDNFDLCEYYKSLQQKKRSPTHIKFNFEE</sequence>
<dbReference type="FunCoup" id="I2H3N3">
    <property type="interactions" value="16"/>
</dbReference>
<dbReference type="RefSeq" id="XP_004180504.1">
    <property type="nucleotide sequence ID" value="XM_004180456.1"/>
</dbReference>
<evidence type="ECO:0000313" key="7">
    <source>
        <dbReference type="Proteomes" id="UP000002866"/>
    </source>
</evidence>
<comment type="similarity">
    <text evidence="2">Belongs to the SWM2 family.</text>
</comment>
<keyword evidence="4" id="KW-0539">Nucleus</keyword>
<dbReference type="Proteomes" id="UP000002866">
    <property type="component" value="Chromosome 4"/>
</dbReference>
<name>I2H3N3_HENB6</name>
<feature type="region of interest" description="Disordered" evidence="5">
    <location>
        <begin position="130"/>
        <end position="149"/>
    </location>
</feature>
<evidence type="ECO:0000313" key="6">
    <source>
        <dbReference type="EMBL" id="CCH60985.1"/>
    </source>
</evidence>
<dbReference type="OrthoDB" id="4033486at2759"/>
<gene>
    <name evidence="6" type="primary">TBLA0D04890</name>
    <name evidence="6" type="ORF">TBLA_0D04890</name>
</gene>
<reference evidence="6 7" key="1">
    <citation type="journal article" date="2011" name="Proc. Natl. Acad. Sci. U.S.A.">
        <title>Evolutionary erosion of yeast sex chromosomes by mating-type switching accidents.</title>
        <authorList>
            <person name="Gordon J.L."/>
            <person name="Armisen D."/>
            <person name="Proux-Wera E."/>
            <person name="Oheigeartaigh S.S."/>
            <person name="Byrne K.P."/>
            <person name="Wolfe K.H."/>
        </authorList>
    </citation>
    <scope>NUCLEOTIDE SEQUENCE [LARGE SCALE GENOMIC DNA]</scope>
    <source>
        <strain evidence="7">ATCC 34711 / CBS 6284 / DSM 70876 / NBRC 10599 / NRRL Y-10934 / UCD 77-7</strain>
    </source>
</reference>
<dbReference type="AlphaFoldDB" id="I2H3N3"/>
<comment type="subcellular location">
    <subcellularLocation>
        <location evidence="1">Nucleus</location>
        <location evidence="1">Nucleolus</location>
    </subcellularLocation>
</comment>
<dbReference type="Pfam" id="PF17083">
    <property type="entry name" value="Swm2"/>
    <property type="match status" value="1"/>
</dbReference>
<evidence type="ECO:0000256" key="3">
    <source>
        <dbReference type="ARBA" id="ARBA00019533"/>
    </source>
</evidence>
<evidence type="ECO:0000256" key="5">
    <source>
        <dbReference type="SAM" id="MobiDB-lite"/>
    </source>
</evidence>
<dbReference type="InParanoid" id="I2H3N3"/>
<evidence type="ECO:0000256" key="4">
    <source>
        <dbReference type="ARBA" id="ARBA00023242"/>
    </source>
</evidence>
<evidence type="ECO:0000256" key="2">
    <source>
        <dbReference type="ARBA" id="ARBA00010032"/>
    </source>
</evidence>
<keyword evidence="7" id="KW-1185">Reference proteome</keyword>
<protein>
    <recommendedName>
        <fullName evidence="3">Nucleolar protein SWM2</fullName>
    </recommendedName>
</protein>
<dbReference type="InterPro" id="IPR031391">
    <property type="entry name" value="Swm2"/>
</dbReference>
<dbReference type="GeneID" id="14496021"/>
<dbReference type="EMBL" id="HE806319">
    <property type="protein sequence ID" value="CCH60985.1"/>
    <property type="molecule type" value="Genomic_DNA"/>
</dbReference>
<evidence type="ECO:0000256" key="1">
    <source>
        <dbReference type="ARBA" id="ARBA00004604"/>
    </source>
</evidence>
<accession>I2H3N3</accession>
<dbReference type="GO" id="GO:0005730">
    <property type="term" value="C:nucleolus"/>
    <property type="evidence" value="ECO:0007669"/>
    <property type="project" value="UniProtKB-SubCell"/>
</dbReference>
<dbReference type="HOGENOM" id="CLU_1066271_0_0_1"/>
<dbReference type="KEGG" id="tbl:TBLA_0D04890"/>
<organism evidence="6 7">
    <name type="scientific">Henningerozyma blattae (strain ATCC 34711 / CBS 6284 / DSM 70876 / NBRC 10599 / NRRL Y-10934 / UCD 77-7)</name>
    <name type="common">Yeast</name>
    <name type="synonym">Tetrapisispora blattae</name>
    <dbReference type="NCBI Taxonomy" id="1071380"/>
    <lineage>
        <taxon>Eukaryota</taxon>
        <taxon>Fungi</taxon>
        <taxon>Dikarya</taxon>
        <taxon>Ascomycota</taxon>
        <taxon>Saccharomycotina</taxon>
        <taxon>Saccharomycetes</taxon>
        <taxon>Saccharomycetales</taxon>
        <taxon>Saccharomycetaceae</taxon>
        <taxon>Henningerozyma</taxon>
    </lineage>
</organism>
<feature type="compositionally biased region" description="Basic and acidic residues" evidence="5">
    <location>
        <begin position="136"/>
        <end position="149"/>
    </location>
</feature>